<dbReference type="FunFam" id="3.40.50.720:FF:000203">
    <property type="entry name" value="D-3-phosphoglycerate dehydrogenase (SerA)"/>
    <property type="match status" value="1"/>
</dbReference>
<dbReference type="AlphaFoldDB" id="A0A2N6TEU6"/>
<evidence type="ECO:0000256" key="1">
    <source>
        <dbReference type="ARBA" id="ARBA00005854"/>
    </source>
</evidence>
<feature type="domain" description="D-isomer specific 2-hydroxyacid dehydrogenase NAD-binding" evidence="6">
    <location>
        <begin position="106"/>
        <end position="283"/>
    </location>
</feature>
<evidence type="ECO:0000259" key="5">
    <source>
        <dbReference type="Pfam" id="PF00389"/>
    </source>
</evidence>
<comment type="caution">
    <text evidence="7">The sequence shown here is derived from an EMBL/GenBank/DDBJ whole genome shotgun (WGS) entry which is preliminary data.</text>
</comment>
<dbReference type="EMBL" id="PNHC01000014">
    <property type="protein sequence ID" value="PMC67849.1"/>
    <property type="molecule type" value="Genomic_DNA"/>
</dbReference>
<dbReference type="Pfam" id="PF00389">
    <property type="entry name" value="2-Hacid_dh"/>
    <property type="match status" value="1"/>
</dbReference>
<dbReference type="SUPFAM" id="SSF51735">
    <property type="entry name" value="NAD(P)-binding Rossmann-fold domains"/>
    <property type="match status" value="1"/>
</dbReference>
<evidence type="ECO:0000313" key="8">
    <source>
        <dbReference type="Proteomes" id="UP000235733"/>
    </source>
</evidence>
<dbReference type="Proteomes" id="UP000235733">
    <property type="component" value="Unassembled WGS sequence"/>
</dbReference>
<keyword evidence="2 4" id="KW-0560">Oxidoreductase</keyword>
<name>A0A2N6TEU6_FUSNU</name>
<dbReference type="SUPFAM" id="SSF52283">
    <property type="entry name" value="Formate/glycerate dehydrogenase catalytic domain-like"/>
    <property type="match status" value="1"/>
</dbReference>
<organism evidence="7 8">
    <name type="scientific">Fusobacterium nucleatum</name>
    <dbReference type="NCBI Taxonomy" id="851"/>
    <lineage>
        <taxon>Bacteria</taxon>
        <taxon>Fusobacteriati</taxon>
        <taxon>Fusobacteriota</taxon>
        <taxon>Fusobacteriia</taxon>
        <taxon>Fusobacteriales</taxon>
        <taxon>Fusobacteriaceae</taxon>
        <taxon>Fusobacterium</taxon>
    </lineage>
</organism>
<dbReference type="GO" id="GO:0051287">
    <property type="term" value="F:NAD binding"/>
    <property type="evidence" value="ECO:0007669"/>
    <property type="project" value="InterPro"/>
</dbReference>
<dbReference type="CDD" id="cd12173">
    <property type="entry name" value="PGDH_4"/>
    <property type="match status" value="1"/>
</dbReference>
<dbReference type="Gene3D" id="3.40.50.720">
    <property type="entry name" value="NAD(P)-binding Rossmann-like Domain"/>
    <property type="match status" value="2"/>
</dbReference>
<gene>
    <name evidence="7" type="ORF">CJ209_11465</name>
</gene>
<dbReference type="PROSITE" id="PS00670">
    <property type="entry name" value="D_2_HYDROXYACID_DH_2"/>
    <property type="match status" value="1"/>
</dbReference>
<evidence type="ECO:0000259" key="6">
    <source>
        <dbReference type="Pfam" id="PF02826"/>
    </source>
</evidence>
<comment type="similarity">
    <text evidence="1 4">Belongs to the D-isomer specific 2-hydroxyacid dehydrogenase family.</text>
</comment>
<evidence type="ECO:0000256" key="3">
    <source>
        <dbReference type="ARBA" id="ARBA00023027"/>
    </source>
</evidence>
<evidence type="ECO:0000256" key="4">
    <source>
        <dbReference type="RuleBase" id="RU003719"/>
    </source>
</evidence>
<reference evidence="7 8" key="1">
    <citation type="submission" date="2017-09" db="EMBL/GenBank/DDBJ databases">
        <title>Bacterial strain isolated from the female urinary microbiota.</title>
        <authorList>
            <person name="Thomas-White K."/>
            <person name="Kumar N."/>
            <person name="Forster S."/>
            <person name="Putonti C."/>
            <person name="Lawley T."/>
            <person name="Wolfe A.J."/>
        </authorList>
    </citation>
    <scope>NUCLEOTIDE SEQUENCE [LARGE SCALE GENOMIC DNA]</scope>
    <source>
        <strain evidence="7 8">UMB0249</strain>
    </source>
</reference>
<accession>A0A2N6TEU6</accession>
<protein>
    <submittedName>
        <fullName evidence="7">Hydroxyacid dehydrogenase</fullName>
    </submittedName>
</protein>
<feature type="domain" description="D-isomer specific 2-hydroxyacid dehydrogenase catalytic" evidence="5">
    <location>
        <begin position="7"/>
        <end position="314"/>
    </location>
</feature>
<dbReference type="InterPro" id="IPR006139">
    <property type="entry name" value="D-isomer_2_OHA_DH_cat_dom"/>
</dbReference>
<sequence>MGWKILLPQDIASEARKYLEDRGHELIMGSGIDEQSICNDIKDIDAMIVRTAKIPASVFETANKLKVIVRHGVGYDGVDIEAAKKHSVKVLYCPQANSVSVAETVMMLMLCCSRNYTLTHKLYLDNYYTAKMKTPKYELEGKTVGIISCGKIGSIVAEKCIKGFNMKVIAWDPYKPVNTFPENVKVVEDINDIFKKCDFISVHSPLTEETREFIGKKQFEMMKPTAFFINSSRGKVVNEKDLYEACKNNVIAGAGLDVLQEEPFNKENPIFQLDNVVITPHIGAATKEATTRAAMHCAQGIQEVYEGKKPTWPVPNF</sequence>
<keyword evidence="3" id="KW-0520">NAD</keyword>
<dbReference type="PROSITE" id="PS00671">
    <property type="entry name" value="D_2_HYDROXYACID_DH_3"/>
    <property type="match status" value="1"/>
</dbReference>
<proteinExistence type="inferred from homology"/>
<dbReference type="PANTHER" id="PTHR42938">
    <property type="entry name" value="FORMATE DEHYDROGENASE 1"/>
    <property type="match status" value="1"/>
</dbReference>
<dbReference type="GO" id="GO:0016616">
    <property type="term" value="F:oxidoreductase activity, acting on the CH-OH group of donors, NAD or NADP as acceptor"/>
    <property type="evidence" value="ECO:0007669"/>
    <property type="project" value="InterPro"/>
</dbReference>
<dbReference type="Pfam" id="PF02826">
    <property type="entry name" value="2-Hacid_dh_C"/>
    <property type="match status" value="1"/>
</dbReference>
<dbReference type="RefSeq" id="WP_158393647.1">
    <property type="nucleotide sequence ID" value="NZ_PNHC01000014.1"/>
</dbReference>
<dbReference type="InterPro" id="IPR029753">
    <property type="entry name" value="D-isomer_DH_CS"/>
</dbReference>
<evidence type="ECO:0000256" key="2">
    <source>
        <dbReference type="ARBA" id="ARBA00023002"/>
    </source>
</evidence>
<dbReference type="PANTHER" id="PTHR42938:SF47">
    <property type="entry name" value="HYDROXYPYRUVATE REDUCTASE"/>
    <property type="match status" value="1"/>
</dbReference>
<dbReference type="InterPro" id="IPR006140">
    <property type="entry name" value="D-isomer_DH_NAD-bd"/>
</dbReference>
<evidence type="ECO:0000313" key="7">
    <source>
        <dbReference type="EMBL" id="PMC67849.1"/>
    </source>
</evidence>
<dbReference type="InterPro" id="IPR036291">
    <property type="entry name" value="NAD(P)-bd_dom_sf"/>
</dbReference>